<evidence type="ECO:0000313" key="3">
    <source>
        <dbReference type="EMBL" id="MPL96146.1"/>
    </source>
</evidence>
<dbReference type="AlphaFoldDB" id="A0A644VXV4"/>
<dbReference type="Pfam" id="PF18347">
    <property type="entry name" value="DUF5606"/>
    <property type="match status" value="1"/>
</dbReference>
<feature type="domain" description="DUF5606" evidence="1">
    <location>
        <begin position="3"/>
        <end position="48"/>
    </location>
</feature>
<gene>
    <name evidence="3" type="ORF">SDC9_42321</name>
</gene>
<evidence type="ECO:0000259" key="1">
    <source>
        <dbReference type="Pfam" id="PF18347"/>
    </source>
</evidence>
<feature type="domain" description="DUF6852" evidence="2">
    <location>
        <begin position="51"/>
        <end position="119"/>
    </location>
</feature>
<dbReference type="EMBL" id="VSSQ01000497">
    <property type="protein sequence ID" value="MPL96146.1"/>
    <property type="molecule type" value="Genomic_DNA"/>
</dbReference>
<organism evidence="3">
    <name type="scientific">bioreactor metagenome</name>
    <dbReference type="NCBI Taxonomy" id="1076179"/>
    <lineage>
        <taxon>unclassified sequences</taxon>
        <taxon>metagenomes</taxon>
        <taxon>ecological metagenomes</taxon>
    </lineage>
</organism>
<dbReference type="InterPro" id="IPR049282">
    <property type="entry name" value="BVU_3817_N_sf"/>
</dbReference>
<proteinExistence type="predicted"/>
<dbReference type="Gene3D" id="1.10.10.1650">
    <property type="match status" value="1"/>
</dbReference>
<reference evidence="3" key="1">
    <citation type="submission" date="2019-08" db="EMBL/GenBank/DDBJ databases">
        <authorList>
            <person name="Kucharzyk K."/>
            <person name="Murdoch R.W."/>
            <person name="Higgins S."/>
            <person name="Loffler F."/>
        </authorList>
    </citation>
    <scope>NUCLEOTIDE SEQUENCE</scope>
</reference>
<sequence length="144" mass="16231">MDLKEIMAIGGKPGLYKMVAQAKNGIVVESIIDQKRIQAFAHDKISSLEEISIFTENEDLPLKEVLKKIFEKLKGKTTPEFKNDNAGLKAFFGEILPEYDKERVYVSHMQKVVSWYNLLVEHDLLDFAESNETPGTGDQPASAE</sequence>
<dbReference type="InterPro" id="IPR041218">
    <property type="entry name" value="DUF5606"/>
</dbReference>
<dbReference type="Pfam" id="PF21186">
    <property type="entry name" value="DUF6852"/>
    <property type="match status" value="1"/>
</dbReference>
<dbReference type="Gene3D" id="2.30.30.730">
    <property type="match status" value="1"/>
</dbReference>
<dbReference type="InterPro" id="IPR049281">
    <property type="entry name" value="BVU_3817-like_C_sf"/>
</dbReference>
<name>A0A644VXV4_9ZZZZ</name>
<accession>A0A644VXV4</accession>
<comment type="caution">
    <text evidence="3">The sequence shown here is derived from an EMBL/GenBank/DDBJ whole genome shotgun (WGS) entry which is preliminary data.</text>
</comment>
<evidence type="ECO:0000259" key="2">
    <source>
        <dbReference type="Pfam" id="PF21186"/>
    </source>
</evidence>
<protein>
    <submittedName>
        <fullName evidence="3">Uncharacterized protein</fullName>
    </submittedName>
</protein>
<dbReference type="InterPro" id="IPR049280">
    <property type="entry name" value="DUF6852"/>
</dbReference>